<dbReference type="Gene3D" id="1.25.40.20">
    <property type="entry name" value="Ankyrin repeat-containing domain"/>
    <property type="match status" value="3"/>
</dbReference>
<feature type="compositionally biased region" description="Polar residues" evidence="3">
    <location>
        <begin position="16"/>
        <end position="36"/>
    </location>
</feature>
<evidence type="ECO:0000256" key="1">
    <source>
        <dbReference type="ARBA" id="ARBA00022737"/>
    </source>
</evidence>
<accession>A0A6A6X1Y4</accession>
<proteinExistence type="predicted"/>
<dbReference type="InterPro" id="IPR027417">
    <property type="entry name" value="P-loop_NTPase"/>
</dbReference>
<organism evidence="6 7">
    <name type="scientific">Melanomma pulvis-pyrius CBS 109.77</name>
    <dbReference type="NCBI Taxonomy" id="1314802"/>
    <lineage>
        <taxon>Eukaryota</taxon>
        <taxon>Fungi</taxon>
        <taxon>Dikarya</taxon>
        <taxon>Ascomycota</taxon>
        <taxon>Pezizomycotina</taxon>
        <taxon>Dothideomycetes</taxon>
        <taxon>Pleosporomycetidae</taxon>
        <taxon>Pleosporales</taxon>
        <taxon>Melanommataceae</taxon>
        <taxon>Melanomma</taxon>
    </lineage>
</organism>
<dbReference type="EMBL" id="MU002089">
    <property type="protein sequence ID" value="KAF2790175.1"/>
    <property type="molecule type" value="Genomic_DNA"/>
</dbReference>
<dbReference type="SUPFAM" id="SSF53167">
    <property type="entry name" value="Purine and uridine phosphorylases"/>
    <property type="match status" value="1"/>
</dbReference>
<feature type="domain" description="Nephrocystin 3-like N-terminal" evidence="5">
    <location>
        <begin position="434"/>
        <end position="599"/>
    </location>
</feature>
<dbReference type="Pfam" id="PF24883">
    <property type="entry name" value="NPHP3_N"/>
    <property type="match status" value="1"/>
</dbReference>
<evidence type="ECO:0000256" key="2">
    <source>
        <dbReference type="PROSITE-ProRule" id="PRU00023"/>
    </source>
</evidence>
<dbReference type="PANTHER" id="PTHR46082">
    <property type="entry name" value="ATP/GTP-BINDING PROTEIN-RELATED"/>
    <property type="match status" value="1"/>
</dbReference>
<name>A0A6A6X1Y4_9PLEO</name>
<dbReference type="InterPro" id="IPR053137">
    <property type="entry name" value="NLR-like"/>
</dbReference>
<dbReference type="PROSITE" id="PS50088">
    <property type="entry name" value="ANK_REPEAT"/>
    <property type="match status" value="1"/>
</dbReference>
<dbReference type="Pfam" id="PF12796">
    <property type="entry name" value="Ank_2"/>
    <property type="match status" value="2"/>
</dbReference>
<dbReference type="Pfam" id="PF00023">
    <property type="entry name" value="Ank"/>
    <property type="match status" value="1"/>
</dbReference>
<evidence type="ECO:0000313" key="7">
    <source>
        <dbReference type="Proteomes" id="UP000799757"/>
    </source>
</evidence>
<dbReference type="SUPFAM" id="SSF52540">
    <property type="entry name" value="P-loop containing nucleoside triphosphate hydrolases"/>
    <property type="match status" value="1"/>
</dbReference>
<dbReference type="PROSITE" id="PS50297">
    <property type="entry name" value="ANK_REP_REGION"/>
    <property type="match status" value="1"/>
</dbReference>
<keyword evidence="1" id="KW-0677">Repeat</keyword>
<dbReference type="Gene3D" id="3.40.50.1580">
    <property type="entry name" value="Nucleoside phosphorylase domain"/>
    <property type="match status" value="1"/>
</dbReference>
<dbReference type="SMART" id="SM00248">
    <property type="entry name" value="ANK"/>
    <property type="match status" value="8"/>
</dbReference>
<dbReference type="InterPro" id="IPR035994">
    <property type="entry name" value="Nucleoside_phosphorylase_sf"/>
</dbReference>
<dbReference type="GO" id="GO:0003824">
    <property type="term" value="F:catalytic activity"/>
    <property type="evidence" value="ECO:0007669"/>
    <property type="project" value="InterPro"/>
</dbReference>
<dbReference type="InterPro" id="IPR036770">
    <property type="entry name" value="Ankyrin_rpt-contain_sf"/>
</dbReference>
<dbReference type="InterPro" id="IPR002110">
    <property type="entry name" value="Ankyrin_rpt"/>
</dbReference>
<feature type="domain" description="GPI inositol-deacylase winged helix" evidence="4">
    <location>
        <begin position="709"/>
        <end position="793"/>
    </location>
</feature>
<dbReference type="Gene3D" id="3.40.50.300">
    <property type="entry name" value="P-loop containing nucleotide triphosphate hydrolases"/>
    <property type="match status" value="1"/>
</dbReference>
<sequence>MASPRPSGLDHKQHSKAQVSNLQNKLQPTTHTSNETRIIKKMTDVSTQVIGPSRAAFSAEHYTIGCICALHTESVALRAFLDDEHENLEGVAREDHNAYILGRMGGHNVVIAVLPGEYGTASAASVAKDMLHTFTHLRVGFMVGIGGGAPTKDRDIRLGDVVVSYPRNGHGGVFQYDFGKNIQDGNFIHTAVLDQPPEMLRAVVTAIRSDYDFRGHNLHQNIAEVLQRNRRLRKNYSRPDRSSDILFASDFVHLNDENGRKRPCADACSSTSKMIIDRDERTEDDEDPAVHYGLIASANQVMKDAKLRDAFAEKNGVLCFEMEAAGLMNRFPCLVIRGICDYSDTHKNDQWHGYAAMTAAAFAKDVIVRLIPNKVASEKKIFDALSEIEGGIEKLAVIYLNNQCDQDYQQILDWLTLVDYSTKQNALNQERQQGTGTWFLNTEPFHRWREKKGGILFCPGIPGAGKTFITSLVIQHLHATFEADSDVGIAYLYCNYRELDTQRLDDLLLTLLRQLAGQMRPFPQVVVDAYYQHKKAKSRPSCDELAEMLRVVISSHERVFIIIDGLDECQVNHGTREKLLDTIFTLHATTQVSILATSRYIQDMEKRFDGRAVVVVIKASEEDVGLYLDGRIPHILPFVTNTEGLQKSVKNCIMKASNGMFLLARLHLNSLRGQVNVKQVKYALQQLSSGESGLESAYEKTMEMIQGQAEGQRDIAMQTLAWITFGHRTIMMRELQHALAIEIGKTSLDLENITIADVILSACGGLITIQDRNPHDQLNSIVIVVHETTQNYFERTSHRWFDDPYISIAQKCTTYLLFDAFGGGPCATMESYEDRLWTHPFYNYAVSEWSTQMPRLSQPNPETEVLLVNLLLSAPHVHSYAQAYTYGCDRSRYPTSSIEFGRSGAMSSLHLAVALRLNTSIPKLVHTEPNSLDSRGFTALHLAVQKNFVDTVQILLSMPEVDCNALDSQKRTPLFYASTLGYKEVSRLLFSTHKTNLNIVNGEGMTPLSWAAREGRAKFVALLCSRQNIDVNWTHPLCWAARKGNTPIIKILLSQPKTDVNALDGDGMSALHWAIASKHIEATRILLANDKINPNIPDSKTRTPLWWTLANIPSEGYEQVAKTLVARPDVTIHPETIDTPNVLYMAAKSGSNEVVALLIKLSKIPIHLSSPLGRSPLKAAIAGGHKVTVCLLLDSLEIDFDHYAHSIILGGVKIGSSDMVALLLSKLMPYVEDKEEYLLQWIELAARAGRMDMVRTLFHSYDEHSYDEVERPEDGSISTLSDRTSWDSFDVIKWVARVRGANTNSSVIHDETRLLDAATHGNMTNTFTVDVMATSANIRDKKGSTFAHYADMERLSAAKNILVDCLGEKHEKITHNISDFKLFTARKVSEVEYGGPLVPGRKEMVGDLPLLNLEPGRVIRVDDVEAMARLTDGRVLFTSEGSVAYRV</sequence>
<dbReference type="InterPro" id="IPR054471">
    <property type="entry name" value="GPIID_WHD"/>
</dbReference>
<evidence type="ECO:0000256" key="3">
    <source>
        <dbReference type="SAM" id="MobiDB-lite"/>
    </source>
</evidence>
<dbReference type="Pfam" id="PF22939">
    <property type="entry name" value="WHD_GPIID"/>
    <property type="match status" value="1"/>
</dbReference>
<dbReference type="OrthoDB" id="195446at2759"/>
<dbReference type="Proteomes" id="UP000799757">
    <property type="component" value="Unassembled WGS sequence"/>
</dbReference>
<evidence type="ECO:0000259" key="5">
    <source>
        <dbReference type="Pfam" id="PF24883"/>
    </source>
</evidence>
<keyword evidence="2" id="KW-0040">ANK repeat</keyword>
<gene>
    <name evidence="6" type="ORF">K505DRAFT_377712</name>
</gene>
<dbReference type="InterPro" id="IPR056884">
    <property type="entry name" value="NPHP3-like_N"/>
</dbReference>
<dbReference type="PANTHER" id="PTHR46082:SF11">
    <property type="entry name" value="AAA+ ATPASE DOMAIN-CONTAINING PROTEIN-RELATED"/>
    <property type="match status" value="1"/>
</dbReference>
<protein>
    <submittedName>
        <fullName evidence="6">Uncharacterized protein</fullName>
    </submittedName>
</protein>
<dbReference type="SUPFAM" id="SSF48403">
    <property type="entry name" value="Ankyrin repeat"/>
    <property type="match status" value="2"/>
</dbReference>
<reference evidence="6" key="1">
    <citation type="journal article" date="2020" name="Stud. Mycol.">
        <title>101 Dothideomycetes genomes: a test case for predicting lifestyles and emergence of pathogens.</title>
        <authorList>
            <person name="Haridas S."/>
            <person name="Albert R."/>
            <person name="Binder M."/>
            <person name="Bloem J."/>
            <person name="Labutti K."/>
            <person name="Salamov A."/>
            <person name="Andreopoulos B."/>
            <person name="Baker S."/>
            <person name="Barry K."/>
            <person name="Bills G."/>
            <person name="Bluhm B."/>
            <person name="Cannon C."/>
            <person name="Castanera R."/>
            <person name="Culley D."/>
            <person name="Daum C."/>
            <person name="Ezra D."/>
            <person name="Gonzalez J."/>
            <person name="Henrissat B."/>
            <person name="Kuo A."/>
            <person name="Liang C."/>
            <person name="Lipzen A."/>
            <person name="Lutzoni F."/>
            <person name="Magnuson J."/>
            <person name="Mondo S."/>
            <person name="Nolan M."/>
            <person name="Ohm R."/>
            <person name="Pangilinan J."/>
            <person name="Park H.-J."/>
            <person name="Ramirez L."/>
            <person name="Alfaro M."/>
            <person name="Sun H."/>
            <person name="Tritt A."/>
            <person name="Yoshinaga Y."/>
            <person name="Zwiers L.-H."/>
            <person name="Turgeon B."/>
            <person name="Goodwin S."/>
            <person name="Spatafora J."/>
            <person name="Crous P."/>
            <person name="Grigoriev I."/>
        </authorList>
    </citation>
    <scope>NUCLEOTIDE SEQUENCE</scope>
    <source>
        <strain evidence="6">CBS 109.77</strain>
    </source>
</reference>
<feature type="region of interest" description="Disordered" evidence="3">
    <location>
        <begin position="1"/>
        <end position="37"/>
    </location>
</feature>
<feature type="repeat" description="ANK" evidence="2">
    <location>
        <begin position="935"/>
        <end position="957"/>
    </location>
</feature>
<dbReference type="GO" id="GO:0009116">
    <property type="term" value="P:nucleoside metabolic process"/>
    <property type="evidence" value="ECO:0007669"/>
    <property type="project" value="InterPro"/>
</dbReference>
<evidence type="ECO:0000259" key="4">
    <source>
        <dbReference type="Pfam" id="PF22939"/>
    </source>
</evidence>
<keyword evidence="7" id="KW-1185">Reference proteome</keyword>
<evidence type="ECO:0000313" key="6">
    <source>
        <dbReference type="EMBL" id="KAF2790175.1"/>
    </source>
</evidence>